<dbReference type="AlphaFoldDB" id="X0ZIR7"/>
<gene>
    <name evidence="1" type="ORF">S01H1_78779</name>
</gene>
<evidence type="ECO:0000313" key="1">
    <source>
        <dbReference type="EMBL" id="GAG48221.1"/>
    </source>
</evidence>
<name>X0ZIR7_9ZZZZ</name>
<accession>X0ZIR7</accession>
<reference evidence="1" key="1">
    <citation type="journal article" date="2014" name="Front. Microbiol.">
        <title>High frequency of phylogenetically diverse reductive dehalogenase-homologous genes in deep subseafloor sedimentary metagenomes.</title>
        <authorList>
            <person name="Kawai M."/>
            <person name="Futagami T."/>
            <person name="Toyoda A."/>
            <person name="Takaki Y."/>
            <person name="Nishi S."/>
            <person name="Hori S."/>
            <person name="Arai W."/>
            <person name="Tsubouchi T."/>
            <person name="Morono Y."/>
            <person name="Uchiyama I."/>
            <person name="Ito T."/>
            <person name="Fujiyama A."/>
            <person name="Inagaki F."/>
            <person name="Takami H."/>
        </authorList>
    </citation>
    <scope>NUCLEOTIDE SEQUENCE</scope>
    <source>
        <strain evidence="1">Expedition CK06-06</strain>
    </source>
</reference>
<dbReference type="EMBL" id="BARS01053048">
    <property type="protein sequence ID" value="GAG48221.1"/>
    <property type="molecule type" value="Genomic_DNA"/>
</dbReference>
<protein>
    <submittedName>
        <fullName evidence="1">Uncharacterized protein</fullName>
    </submittedName>
</protein>
<organism evidence="1">
    <name type="scientific">marine sediment metagenome</name>
    <dbReference type="NCBI Taxonomy" id="412755"/>
    <lineage>
        <taxon>unclassified sequences</taxon>
        <taxon>metagenomes</taxon>
        <taxon>ecological metagenomes</taxon>
    </lineage>
</organism>
<comment type="caution">
    <text evidence="1">The sequence shown here is derived from an EMBL/GenBank/DDBJ whole genome shotgun (WGS) entry which is preliminary data.</text>
</comment>
<sequence length="79" mass="9197">MTVTLYLKHPKGEIKKIPEGEGEYKHLPRKGEEMILGHRLFLVEAVVHTEDMDEVHLLLRKVESHHNRFASWIKSLGRG</sequence>
<proteinExistence type="predicted"/>